<gene>
    <name evidence="1" type="ORF">SAMN05421748_1292</name>
</gene>
<dbReference type="RefSeq" id="WP_097327394.1">
    <property type="nucleotide sequence ID" value="NZ_OBDY01000029.1"/>
</dbReference>
<keyword evidence="2" id="KW-1185">Reference proteome</keyword>
<protein>
    <submittedName>
        <fullName evidence="1">Uncharacterized protein</fullName>
    </submittedName>
</protein>
<organism evidence="1 2">
    <name type="scientific">Paractinoplanes atraurantiacus</name>
    <dbReference type="NCBI Taxonomy" id="1036182"/>
    <lineage>
        <taxon>Bacteria</taxon>
        <taxon>Bacillati</taxon>
        <taxon>Actinomycetota</taxon>
        <taxon>Actinomycetes</taxon>
        <taxon>Micromonosporales</taxon>
        <taxon>Micromonosporaceae</taxon>
        <taxon>Paractinoplanes</taxon>
    </lineage>
</organism>
<name>A0A285K2Z5_9ACTN</name>
<dbReference type="OrthoDB" id="8912134at2"/>
<reference evidence="1 2" key="1">
    <citation type="submission" date="2017-09" db="EMBL/GenBank/DDBJ databases">
        <authorList>
            <person name="Ehlers B."/>
            <person name="Leendertz F.H."/>
        </authorList>
    </citation>
    <scope>NUCLEOTIDE SEQUENCE [LARGE SCALE GENOMIC DNA]</scope>
    <source>
        <strain evidence="1 2">CGMCC 4.6857</strain>
    </source>
</reference>
<dbReference type="EMBL" id="OBDY01000029">
    <property type="protein sequence ID" value="SNY65876.1"/>
    <property type="molecule type" value="Genomic_DNA"/>
</dbReference>
<sequence>MAERWELVPHRGLRSGDVEVLLRTGRDELRAALAGRFGAPDENRPYEDQFSNEETTLFLRYDGGLLTSILFIAGSLQFEGIELYDTTFGALEPALTARGLELKDPVEFTDGTDVPGLGVNIATREDVGSDGDEIEWVALWA</sequence>
<evidence type="ECO:0000313" key="2">
    <source>
        <dbReference type="Proteomes" id="UP000219612"/>
    </source>
</evidence>
<dbReference type="AlphaFoldDB" id="A0A285K2Z5"/>
<proteinExistence type="predicted"/>
<evidence type="ECO:0000313" key="1">
    <source>
        <dbReference type="EMBL" id="SNY65876.1"/>
    </source>
</evidence>
<dbReference type="Proteomes" id="UP000219612">
    <property type="component" value="Unassembled WGS sequence"/>
</dbReference>
<accession>A0A285K2Z5</accession>